<dbReference type="SUPFAM" id="SSF56300">
    <property type="entry name" value="Metallo-dependent phosphatases"/>
    <property type="match status" value="1"/>
</dbReference>
<comment type="caution">
    <text evidence="2">The sequence shown here is derived from an EMBL/GenBank/DDBJ whole genome shotgun (WGS) entry which is preliminary data.</text>
</comment>
<feature type="non-terminal residue" evidence="2">
    <location>
        <position position="1"/>
    </location>
</feature>
<dbReference type="PANTHER" id="PTHR11668">
    <property type="entry name" value="SERINE/THREONINE PROTEIN PHOSPHATASE"/>
    <property type="match status" value="1"/>
</dbReference>
<dbReference type="CDD" id="cd00144">
    <property type="entry name" value="MPP_PPP_family"/>
    <property type="match status" value="1"/>
</dbReference>
<dbReference type="PRINTS" id="PR00114">
    <property type="entry name" value="STPHPHTASE"/>
</dbReference>
<dbReference type="OrthoDB" id="406944at2759"/>
<dbReference type="GO" id="GO:0004722">
    <property type="term" value="F:protein serine/threonine phosphatase activity"/>
    <property type="evidence" value="ECO:0007669"/>
    <property type="project" value="TreeGrafter"/>
</dbReference>
<evidence type="ECO:0000313" key="3">
    <source>
        <dbReference type="Proteomes" id="UP000601435"/>
    </source>
</evidence>
<dbReference type="Pfam" id="PF00149">
    <property type="entry name" value="Metallophos"/>
    <property type="match status" value="1"/>
</dbReference>
<keyword evidence="3" id="KW-1185">Reference proteome</keyword>
<dbReference type="InterPro" id="IPR006186">
    <property type="entry name" value="Ser/Thr-sp_prot-phosphatase"/>
</dbReference>
<dbReference type="GO" id="GO:0005634">
    <property type="term" value="C:nucleus"/>
    <property type="evidence" value="ECO:0007669"/>
    <property type="project" value="TreeGrafter"/>
</dbReference>
<dbReference type="InterPro" id="IPR050341">
    <property type="entry name" value="PP1_catalytic_subunit"/>
</dbReference>
<reference evidence="2" key="1">
    <citation type="submission" date="2021-02" db="EMBL/GenBank/DDBJ databases">
        <authorList>
            <person name="Dougan E. K."/>
            <person name="Rhodes N."/>
            <person name="Thang M."/>
            <person name="Chan C."/>
        </authorList>
    </citation>
    <scope>NUCLEOTIDE SEQUENCE</scope>
</reference>
<dbReference type="PANTHER" id="PTHR11668:SF494">
    <property type="entry name" value="PROTEIN PHOSPHATASE, PUTATIVE-RELATED"/>
    <property type="match status" value="1"/>
</dbReference>
<dbReference type="SMART" id="SM00156">
    <property type="entry name" value="PP2Ac"/>
    <property type="match status" value="1"/>
</dbReference>
<gene>
    <name evidence="2" type="primary">Ppn3</name>
    <name evidence="2" type="ORF">SNEC2469_LOCUS17471</name>
</gene>
<organism evidence="2 3">
    <name type="scientific">Symbiodinium necroappetens</name>
    <dbReference type="NCBI Taxonomy" id="1628268"/>
    <lineage>
        <taxon>Eukaryota</taxon>
        <taxon>Sar</taxon>
        <taxon>Alveolata</taxon>
        <taxon>Dinophyceae</taxon>
        <taxon>Suessiales</taxon>
        <taxon>Symbiodiniaceae</taxon>
        <taxon>Symbiodinium</taxon>
    </lineage>
</organism>
<dbReference type="InterPro" id="IPR004843">
    <property type="entry name" value="Calcineurin-like_PHP"/>
</dbReference>
<accession>A0A812VCP1</accession>
<name>A0A812VCP1_9DINO</name>
<dbReference type="AlphaFoldDB" id="A0A812VCP1"/>
<dbReference type="EMBL" id="CAJNJA010028924">
    <property type="protein sequence ID" value="CAE7615226.1"/>
    <property type="molecule type" value="Genomic_DNA"/>
</dbReference>
<dbReference type="GO" id="GO:0005737">
    <property type="term" value="C:cytoplasm"/>
    <property type="evidence" value="ECO:0007669"/>
    <property type="project" value="TreeGrafter"/>
</dbReference>
<feature type="domain" description="Serine/threonine specific protein phosphatases" evidence="1">
    <location>
        <begin position="2"/>
        <end position="260"/>
    </location>
</feature>
<evidence type="ECO:0000313" key="2">
    <source>
        <dbReference type="EMBL" id="CAE7615226.1"/>
    </source>
</evidence>
<proteinExistence type="predicted"/>
<evidence type="ECO:0000259" key="1">
    <source>
        <dbReference type="SMART" id="SM00156"/>
    </source>
</evidence>
<dbReference type="Proteomes" id="UP000601435">
    <property type="component" value="Unassembled WGS sequence"/>
</dbReference>
<dbReference type="InterPro" id="IPR029052">
    <property type="entry name" value="Metallo-depent_PP-like"/>
</dbReference>
<dbReference type="Gene3D" id="3.60.21.10">
    <property type="match status" value="1"/>
</dbReference>
<sequence>YSRIVRATDSAVVIGDLHGQLFNLIAFLRVIKEQVTAKADHKVLPESKLLICDPKFQYVFMGDYVDRGERSVELATLLFSYKALCPDGIILLQGNHESQSANSRYGFDKEVVHKLRSESLYNDFNKAFAKLPFVAVAKELFMATHGGLSQAFVNQCSGAQADFQRCLSYDIGSGMVWADPHRGNGWIVSPRGGDIKQHGKDITKQFLEGNGHEQVDKGIDTLKIQGGFVVNTIFSSADYVGIFCINERSNQPLRLPRWDPSMFRGGGDKNKGGIMFVDLKQQSFQPHTLTAETARQLARDFTGAGCTFFGISLLQEDGYDPQTAEQVELPIHCRGGNHLSPDEADHHENYVRSTLAASDDMSFEARKIIDLAGEAVVCENVTDATKDNCKAMARDMITLKVGVSETSRGPKTDPPLPDYMAVWLVLRIPTQGTPQVCATS</sequence>
<protein>
    <submittedName>
        <fullName evidence="2">Ppn3 protein</fullName>
    </submittedName>
</protein>